<name>A0ACC2P204_9HYME</name>
<reference evidence="1" key="1">
    <citation type="submission" date="2023-04" db="EMBL/GenBank/DDBJ databases">
        <title>A chromosome-level genome assembly of the parasitoid wasp Eretmocerus hayati.</title>
        <authorList>
            <person name="Zhong Y."/>
            <person name="Liu S."/>
            <person name="Liu Y."/>
        </authorList>
    </citation>
    <scope>NUCLEOTIDE SEQUENCE</scope>
    <source>
        <strain evidence="1">ZJU_SS_LIU_2023</strain>
    </source>
</reference>
<dbReference type="Proteomes" id="UP001239111">
    <property type="component" value="Chromosome 2"/>
</dbReference>
<gene>
    <name evidence="1" type="ORF">QAD02_011581</name>
</gene>
<proteinExistence type="predicted"/>
<evidence type="ECO:0000313" key="2">
    <source>
        <dbReference type="Proteomes" id="UP001239111"/>
    </source>
</evidence>
<protein>
    <submittedName>
        <fullName evidence="1">Uncharacterized protein</fullName>
    </submittedName>
</protein>
<keyword evidence="2" id="KW-1185">Reference proteome</keyword>
<accession>A0ACC2P204</accession>
<evidence type="ECO:0000313" key="1">
    <source>
        <dbReference type="EMBL" id="KAJ8675795.1"/>
    </source>
</evidence>
<sequence>MSLENCENGSEVMDGGSVVKDLEELLKETMGDQLQVIGYAVKDLLPKGENYASLMLKIDADIKRTPDAAVEKIHLVGKTITKAEFQKSHMNATMSFSREIFIFKELLPMYRQLELEAGIPEKDAVYVGPKFYGGRLTRNKGAPDEADEDAILLLENIKVQSYDTQNRMKGLDLEHAKLAIHRLAHYHALGIAMRQEKADFYNGAQKYLTSIPFNMTKEEYDAYLENIVQTICEDPRIAKHEERIKACLQASEGWEGFFNFETVEPWVTICHGDFWVNNMMFKHDGGKATDVKFVDFQLTRVSSPLKDIPYFTCSSTSSEVLINHLDELLDTYYRSLIESIDRLGCDSSPFTRDSFEKELKRTASKDFLFCVLALKFFTLEVSKDQREDINVDEVIKSGGASNLYLDRTWYIVSKFIERGWM</sequence>
<organism evidence="1 2">
    <name type="scientific">Eretmocerus hayati</name>
    <dbReference type="NCBI Taxonomy" id="131215"/>
    <lineage>
        <taxon>Eukaryota</taxon>
        <taxon>Metazoa</taxon>
        <taxon>Ecdysozoa</taxon>
        <taxon>Arthropoda</taxon>
        <taxon>Hexapoda</taxon>
        <taxon>Insecta</taxon>
        <taxon>Pterygota</taxon>
        <taxon>Neoptera</taxon>
        <taxon>Endopterygota</taxon>
        <taxon>Hymenoptera</taxon>
        <taxon>Apocrita</taxon>
        <taxon>Proctotrupomorpha</taxon>
        <taxon>Chalcidoidea</taxon>
        <taxon>Aphelinidae</taxon>
        <taxon>Aphelininae</taxon>
        <taxon>Eretmocerus</taxon>
    </lineage>
</organism>
<dbReference type="EMBL" id="CM056742">
    <property type="protein sequence ID" value="KAJ8675795.1"/>
    <property type="molecule type" value="Genomic_DNA"/>
</dbReference>
<comment type="caution">
    <text evidence="1">The sequence shown here is derived from an EMBL/GenBank/DDBJ whole genome shotgun (WGS) entry which is preliminary data.</text>
</comment>